<organism evidence="1 2">
    <name type="scientific">Polarella glacialis</name>
    <name type="common">Dinoflagellate</name>
    <dbReference type="NCBI Taxonomy" id="89957"/>
    <lineage>
        <taxon>Eukaryota</taxon>
        <taxon>Sar</taxon>
        <taxon>Alveolata</taxon>
        <taxon>Dinophyceae</taxon>
        <taxon>Suessiales</taxon>
        <taxon>Suessiaceae</taxon>
        <taxon>Polarella</taxon>
    </lineage>
</organism>
<dbReference type="AlphaFoldDB" id="A0A813KUB7"/>
<evidence type="ECO:0000313" key="2">
    <source>
        <dbReference type="Proteomes" id="UP000626109"/>
    </source>
</evidence>
<gene>
    <name evidence="1" type="ORF">PGLA2088_LOCUS34980</name>
</gene>
<name>A0A813KUB7_POLGL</name>
<dbReference type="Proteomes" id="UP000626109">
    <property type="component" value="Unassembled WGS sequence"/>
</dbReference>
<evidence type="ECO:0000313" key="1">
    <source>
        <dbReference type="EMBL" id="CAE8708552.1"/>
    </source>
</evidence>
<accession>A0A813KUB7</accession>
<feature type="non-terminal residue" evidence="1">
    <location>
        <position position="150"/>
    </location>
</feature>
<comment type="caution">
    <text evidence="1">The sequence shown here is derived from an EMBL/GenBank/DDBJ whole genome shotgun (WGS) entry which is preliminary data.</text>
</comment>
<dbReference type="EMBL" id="CAJNNW010031703">
    <property type="protein sequence ID" value="CAE8708552.1"/>
    <property type="molecule type" value="Genomic_DNA"/>
</dbReference>
<protein>
    <submittedName>
        <fullName evidence="1">Uncharacterized protein</fullName>
    </submittedName>
</protein>
<reference evidence="1" key="1">
    <citation type="submission" date="2021-02" db="EMBL/GenBank/DDBJ databases">
        <authorList>
            <person name="Dougan E. K."/>
            <person name="Rhodes N."/>
            <person name="Thang M."/>
            <person name="Chan C."/>
        </authorList>
    </citation>
    <scope>NUCLEOTIDE SEQUENCE</scope>
</reference>
<proteinExistence type="predicted"/>
<sequence>VQISLHSVSTLLAVVSSAKELFGADGTHFGTLVKEDRGSESPQWALRDRSGRPILAVSSNRRDGRDFKMTSISNGRVVERATAVRRPAGKLPAEHYEVVANPNVDAVLVLACFLAVLVFEVAPQAPSGRPSVVPPSEAPSLTGLYWGYKD</sequence>